<protein>
    <submittedName>
        <fullName evidence="4">Uncharacterized protein</fullName>
    </submittedName>
</protein>
<reference evidence="4" key="1">
    <citation type="submission" date="2023-07" db="EMBL/GenBank/DDBJ databases">
        <title>Black Yeasts Isolated from many extreme environments.</title>
        <authorList>
            <person name="Coleine C."/>
            <person name="Stajich J.E."/>
            <person name="Selbmann L."/>
        </authorList>
    </citation>
    <scope>NUCLEOTIDE SEQUENCE</scope>
    <source>
        <strain evidence="4">CCFEE 5485</strain>
    </source>
</reference>
<evidence type="ECO:0000313" key="4">
    <source>
        <dbReference type="EMBL" id="KAK3678671.1"/>
    </source>
</evidence>
<dbReference type="InterPro" id="IPR002347">
    <property type="entry name" value="SDR_fam"/>
</dbReference>
<keyword evidence="5" id="KW-1185">Reference proteome</keyword>
<accession>A0AAE0WV14</accession>
<keyword evidence="2" id="KW-0521">NADP</keyword>
<dbReference type="InterPro" id="IPR036291">
    <property type="entry name" value="NAD(P)-bd_dom_sf"/>
</dbReference>
<comment type="caution">
    <text evidence="4">The sequence shown here is derived from an EMBL/GenBank/DDBJ whole genome shotgun (WGS) entry which is preliminary data.</text>
</comment>
<dbReference type="PRINTS" id="PR00081">
    <property type="entry name" value="GDHRDH"/>
</dbReference>
<dbReference type="PANTHER" id="PTHR42760">
    <property type="entry name" value="SHORT-CHAIN DEHYDROGENASES/REDUCTASES FAMILY MEMBER"/>
    <property type="match status" value="1"/>
</dbReference>
<dbReference type="FunFam" id="3.40.50.720:FF:000084">
    <property type="entry name" value="Short-chain dehydrogenase reductase"/>
    <property type="match status" value="1"/>
</dbReference>
<proteinExistence type="inferred from homology"/>
<name>A0AAE0WV14_9PEZI</name>
<dbReference type="Gene3D" id="3.40.50.720">
    <property type="entry name" value="NAD(P)-binding Rossmann-like Domain"/>
    <property type="match status" value="1"/>
</dbReference>
<evidence type="ECO:0000256" key="1">
    <source>
        <dbReference type="ARBA" id="ARBA00006484"/>
    </source>
</evidence>
<organism evidence="4 5">
    <name type="scientific">Recurvomyces mirabilis</name>
    <dbReference type="NCBI Taxonomy" id="574656"/>
    <lineage>
        <taxon>Eukaryota</taxon>
        <taxon>Fungi</taxon>
        <taxon>Dikarya</taxon>
        <taxon>Ascomycota</taxon>
        <taxon>Pezizomycotina</taxon>
        <taxon>Dothideomycetes</taxon>
        <taxon>Dothideomycetidae</taxon>
        <taxon>Mycosphaerellales</taxon>
        <taxon>Teratosphaeriaceae</taxon>
        <taxon>Recurvomyces</taxon>
    </lineage>
</organism>
<dbReference type="Pfam" id="PF00106">
    <property type="entry name" value="adh_short"/>
    <property type="match status" value="1"/>
</dbReference>
<dbReference type="EMBL" id="JAUTXT010000003">
    <property type="protein sequence ID" value="KAK3678671.1"/>
    <property type="molecule type" value="Genomic_DNA"/>
</dbReference>
<evidence type="ECO:0000313" key="5">
    <source>
        <dbReference type="Proteomes" id="UP001274830"/>
    </source>
</evidence>
<sequence>MKSIALIIGGTGGFGQACAHMLAAKDYHVVVAGRSEARGNECVQAIAAKGGEAEFITCDVTKRDDIRALHAKIASKHGRLDVAINSAGILGELAKTADVAEADMDQMFSINIVAFYMSMQEQIRIMLKNPGGPSGHVINFTSIYGLRGIAYGSPYSTSKHAVVGMTKSAAAEYAKEGIFINAIAPGVIPTAMIAGVQSQLTRPEADPYLANLDLIAAYPVGRFGTVDDIAKAVAYVIDNNWLVGSVLELDGGLGAV</sequence>
<dbReference type="PROSITE" id="PS00061">
    <property type="entry name" value="ADH_SHORT"/>
    <property type="match status" value="1"/>
</dbReference>
<dbReference type="AlphaFoldDB" id="A0AAE0WV14"/>
<dbReference type="SUPFAM" id="SSF51735">
    <property type="entry name" value="NAD(P)-binding Rossmann-fold domains"/>
    <property type="match status" value="1"/>
</dbReference>
<dbReference type="GO" id="GO:0016616">
    <property type="term" value="F:oxidoreductase activity, acting on the CH-OH group of donors, NAD or NADP as acceptor"/>
    <property type="evidence" value="ECO:0007669"/>
    <property type="project" value="TreeGrafter"/>
</dbReference>
<evidence type="ECO:0000256" key="2">
    <source>
        <dbReference type="ARBA" id="ARBA00022857"/>
    </source>
</evidence>
<dbReference type="PRINTS" id="PR00080">
    <property type="entry name" value="SDRFAMILY"/>
</dbReference>
<dbReference type="CDD" id="cd05233">
    <property type="entry name" value="SDR_c"/>
    <property type="match status" value="1"/>
</dbReference>
<comment type="similarity">
    <text evidence="1 3">Belongs to the short-chain dehydrogenases/reductases (SDR) family.</text>
</comment>
<dbReference type="InterPro" id="IPR020904">
    <property type="entry name" value="Sc_DH/Rdtase_CS"/>
</dbReference>
<dbReference type="Proteomes" id="UP001274830">
    <property type="component" value="Unassembled WGS sequence"/>
</dbReference>
<evidence type="ECO:0000256" key="3">
    <source>
        <dbReference type="RuleBase" id="RU000363"/>
    </source>
</evidence>
<dbReference type="PROSITE" id="PS51257">
    <property type="entry name" value="PROKAR_LIPOPROTEIN"/>
    <property type="match status" value="1"/>
</dbReference>
<gene>
    <name evidence="4" type="ORF">LTR78_001124</name>
</gene>